<sequence length="424" mass="47561">MKEFDSIIDSPQVSTAKGAMIGLALGEALRTGAYLPVIERPSTDVSSSLYTEKRGLWRDLSLAVALSDSLLANGRLDSNDLKCRYSNWRKENAAISTVEHFQIGNNLNRSLNRYESWKEESLPIYQTFPDEDACLARIAPICVFFSPYKGESLANIMQTIKISCEVTHQSHQAVIASQMVAGLLYQRLRLSTQSKAEFLASLHSRNIVQNIEVPCTIAEEIIRGDYQNKHRHELTSETALGSLEAALWCFYHSDNFAKGALLAANSDNELSSTSTIYGQIAGAFYGASELPQEWCRAMTDIVEINRLSDLLIWTPPSAQLVDIVARSERFISKGESPIVPELYFDIYRHQLLSKCSGIIENNVLLEGGVDEYVCRINEFSYTQAIQFIAAVVHRDLHKAGFLEFMDKRGVLAHWHLHISKFVNT</sequence>
<evidence type="ECO:0000256" key="3">
    <source>
        <dbReference type="PIRSR" id="PIRSR605502-1"/>
    </source>
</evidence>
<feature type="binding site" evidence="3">
    <location>
        <position position="59"/>
    </location>
    <ligand>
        <name>Mg(2+)</name>
        <dbReference type="ChEBI" id="CHEBI:18420"/>
        <label>1</label>
    </ligand>
</feature>
<keyword evidence="5" id="KW-1185">Reference proteome</keyword>
<gene>
    <name evidence="4" type="ORF">KP803_09120</name>
</gene>
<comment type="cofactor">
    <cofactor evidence="3">
        <name>Mg(2+)</name>
        <dbReference type="ChEBI" id="CHEBI:18420"/>
    </cofactor>
    <text evidence="3">Binds 2 magnesium ions per subunit.</text>
</comment>
<dbReference type="InterPro" id="IPR036705">
    <property type="entry name" value="Ribosyl_crysJ1_sf"/>
</dbReference>
<reference evidence="4" key="1">
    <citation type="submission" date="2021-11" db="EMBL/GenBank/DDBJ databases">
        <title>Vibrio ZSDE26 sp. nov. and Vibrio ZSDZ34 sp. nov., isolated from coastal seawater in Qingdao.</title>
        <authorList>
            <person name="Zhang P."/>
        </authorList>
    </citation>
    <scope>NUCLEOTIDE SEQUENCE</scope>
    <source>
        <strain evidence="4">ZSDE26</strain>
    </source>
</reference>
<dbReference type="PANTHER" id="PTHR16222:SF24">
    <property type="entry name" value="ADP-RIBOSYLHYDROLASE ARH3"/>
    <property type="match status" value="1"/>
</dbReference>
<dbReference type="InterPro" id="IPR005502">
    <property type="entry name" value="Ribosyl_crysJ1"/>
</dbReference>
<dbReference type="Pfam" id="PF03747">
    <property type="entry name" value="ADP_ribosyl_GH"/>
    <property type="match status" value="1"/>
</dbReference>
<dbReference type="Gene3D" id="1.10.4080.10">
    <property type="entry name" value="ADP-ribosylation/Crystallin J1"/>
    <property type="match status" value="1"/>
</dbReference>
<dbReference type="GO" id="GO:0046872">
    <property type="term" value="F:metal ion binding"/>
    <property type="evidence" value="ECO:0007669"/>
    <property type="project" value="UniProtKB-KW"/>
</dbReference>
<dbReference type="SUPFAM" id="SSF101478">
    <property type="entry name" value="ADP-ribosylglycohydrolase"/>
    <property type="match status" value="1"/>
</dbReference>
<organism evidence="4 5">
    <name type="scientific">Vibrio amylolyticus</name>
    <dbReference type="NCBI Taxonomy" id="2847292"/>
    <lineage>
        <taxon>Bacteria</taxon>
        <taxon>Pseudomonadati</taxon>
        <taxon>Pseudomonadota</taxon>
        <taxon>Gammaproteobacteria</taxon>
        <taxon>Vibrionales</taxon>
        <taxon>Vibrionaceae</taxon>
        <taxon>Vibrio</taxon>
    </lineage>
</organism>
<protein>
    <submittedName>
        <fullName evidence="4">ADP-ribosylglycohydrolase family protein</fullName>
    </submittedName>
</protein>
<comment type="similarity">
    <text evidence="1">Belongs to the ADP-ribosylglycohydrolase family.</text>
</comment>
<dbReference type="PANTHER" id="PTHR16222">
    <property type="entry name" value="ADP-RIBOSYLGLYCOHYDROLASE"/>
    <property type="match status" value="1"/>
</dbReference>
<proteinExistence type="inferred from homology"/>
<evidence type="ECO:0000313" key="5">
    <source>
        <dbReference type="Proteomes" id="UP001139559"/>
    </source>
</evidence>
<dbReference type="GO" id="GO:0016787">
    <property type="term" value="F:hydrolase activity"/>
    <property type="evidence" value="ECO:0007669"/>
    <property type="project" value="UniProtKB-KW"/>
</dbReference>
<feature type="binding site" evidence="3">
    <location>
        <position position="272"/>
    </location>
    <ligand>
        <name>Mg(2+)</name>
        <dbReference type="ChEBI" id="CHEBI:18420"/>
        <label>1</label>
    </ligand>
</feature>
<comment type="caution">
    <text evidence="4">The sequence shown here is derived from an EMBL/GenBank/DDBJ whole genome shotgun (WGS) entry which is preliminary data.</text>
</comment>
<keyword evidence="3" id="KW-0479">Metal-binding</keyword>
<dbReference type="InterPro" id="IPR050792">
    <property type="entry name" value="ADP-ribosylglycohydrolase"/>
</dbReference>
<evidence type="ECO:0000313" key="4">
    <source>
        <dbReference type="EMBL" id="MCK6263439.1"/>
    </source>
</evidence>
<dbReference type="Proteomes" id="UP001139559">
    <property type="component" value="Unassembled WGS sequence"/>
</dbReference>
<keyword evidence="2" id="KW-0378">Hydrolase</keyword>
<name>A0A9X1XQ05_9VIBR</name>
<dbReference type="RefSeq" id="WP_248008527.1">
    <property type="nucleotide sequence ID" value="NZ_JAJHVV010000005.1"/>
</dbReference>
<evidence type="ECO:0000256" key="2">
    <source>
        <dbReference type="ARBA" id="ARBA00022801"/>
    </source>
</evidence>
<evidence type="ECO:0000256" key="1">
    <source>
        <dbReference type="ARBA" id="ARBA00010702"/>
    </source>
</evidence>
<dbReference type="EMBL" id="JAJHVV010000005">
    <property type="protein sequence ID" value="MCK6263439.1"/>
    <property type="molecule type" value="Genomic_DNA"/>
</dbReference>
<dbReference type="AlphaFoldDB" id="A0A9X1XQ05"/>
<keyword evidence="3" id="KW-0460">Magnesium</keyword>
<accession>A0A9X1XQ05</accession>